<feature type="region of interest" description="Disordered" evidence="6">
    <location>
        <begin position="2667"/>
        <end position="2698"/>
    </location>
</feature>
<dbReference type="SUPFAM" id="SSF47576">
    <property type="entry name" value="Calponin-homology domain, CH-domain"/>
    <property type="match status" value="1"/>
</dbReference>
<keyword evidence="3" id="KW-0967">Endosome</keyword>
<feature type="region of interest" description="Disordered" evidence="6">
    <location>
        <begin position="3866"/>
        <end position="3899"/>
    </location>
</feature>
<evidence type="ECO:0000313" key="11">
    <source>
        <dbReference type="Proteomes" id="UP000316079"/>
    </source>
</evidence>
<dbReference type="Proteomes" id="UP000316079">
    <property type="component" value="Unassembled WGS sequence"/>
</dbReference>
<keyword evidence="2" id="KW-0597">Phosphoprotein</keyword>
<evidence type="ECO:0000259" key="8">
    <source>
        <dbReference type="PROSITE" id="PS51840"/>
    </source>
</evidence>
<feature type="compositionally biased region" description="Low complexity" evidence="6">
    <location>
        <begin position="345"/>
        <end position="362"/>
    </location>
</feature>
<dbReference type="InterPro" id="IPR019448">
    <property type="entry name" value="NT-C2"/>
</dbReference>
<feature type="region of interest" description="Disordered" evidence="6">
    <location>
        <begin position="341"/>
        <end position="398"/>
    </location>
</feature>
<dbReference type="InterPro" id="IPR036872">
    <property type="entry name" value="CH_dom_sf"/>
</dbReference>
<evidence type="ECO:0008006" key="12">
    <source>
        <dbReference type="Google" id="ProtNLM"/>
    </source>
</evidence>
<reference evidence="10 11" key="1">
    <citation type="journal article" date="2019" name="Sci. Data">
        <title>Hybrid genome assembly and annotation of Danionella translucida.</title>
        <authorList>
            <person name="Kadobianskyi M."/>
            <person name="Schulze L."/>
            <person name="Schuelke M."/>
            <person name="Judkewitz B."/>
        </authorList>
    </citation>
    <scope>NUCLEOTIDE SEQUENCE [LARGE SCALE GENOMIC DNA]</scope>
    <source>
        <strain evidence="10 11">Bolton</strain>
    </source>
</reference>
<dbReference type="PANTHER" id="PTHR23167:SF91">
    <property type="entry name" value="EH DOMAIN-BINDING PROTEIN 1-LIKE PROTEIN 1"/>
    <property type="match status" value="1"/>
</dbReference>
<dbReference type="FunFam" id="1.10.418.10:FF:000023">
    <property type="entry name" value="EH domain-binding protein 1 isoform X1"/>
    <property type="match status" value="1"/>
</dbReference>
<dbReference type="InterPro" id="IPR022735">
    <property type="entry name" value="bMERB_dom"/>
</dbReference>
<dbReference type="OrthoDB" id="8851913at2759"/>
<protein>
    <recommendedName>
        <fullName evidence="12">C2 NT-type domain-containing protein</fullName>
    </recommendedName>
</protein>
<feature type="domain" description="C2 NT-type" evidence="8">
    <location>
        <begin position="8"/>
        <end position="157"/>
    </location>
</feature>
<feature type="compositionally biased region" description="Basic and acidic residues" evidence="6">
    <location>
        <begin position="3275"/>
        <end position="3284"/>
    </location>
</feature>
<feature type="region of interest" description="Disordered" evidence="6">
    <location>
        <begin position="3220"/>
        <end position="3284"/>
    </location>
</feature>
<dbReference type="PROSITE" id="PS51848">
    <property type="entry name" value="BMERB"/>
    <property type="match status" value="1"/>
</dbReference>
<feature type="domain" description="Calponin-homology (CH)" evidence="7">
    <location>
        <begin position="3438"/>
        <end position="3543"/>
    </location>
</feature>
<dbReference type="Pfam" id="PF00307">
    <property type="entry name" value="CH"/>
    <property type="match status" value="1"/>
</dbReference>
<evidence type="ECO:0000256" key="2">
    <source>
        <dbReference type="ARBA" id="ARBA00022553"/>
    </source>
</evidence>
<feature type="compositionally biased region" description="Low complexity" evidence="6">
    <location>
        <begin position="485"/>
        <end position="499"/>
    </location>
</feature>
<dbReference type="InterPro" id="IPR050540">
    <property type="entry name" value="F-actin_Monoox_Mical"/>
</dbReference>
<keyword evidence="4 5" id="KW-0175">Coiled coil</keyword>
<feature type="region of interest" description="Disordered" evidence="6">
    <location>
        <begin position="2961"/>
        <end position="2983"/>
    </location>
</feature>
<evidence type="ECO:0000259" key="7">
    <source>
        <dbReference type="PROSITE" id="PS50021"/>
    </source>
</evidence>
<evidence type="ECO:0000313" key="10">
    <source>
        <dbReference type="EMBL" id="TRY55347.1"/>
    </source>
</evidence>
<feature type="region of interest" description="Disordered" evidence="6">
    <location>
        <begin position="3656"/>
        <end position="3692"/>
    </location>
</feature>
<feature type="region of interest" description="Disordered" evidence="6">
    <location>
        <begin position="424"/>
        <end position="499"/>
    </location>
</feature>
<feature type="region of interest" description="Disordered" evidence="6">
    <location>
        <begin position="3017"/>
        <end position="3132"/>
    </location>
</feature>
<feature type="compositionally biased region" description="Low complexity" evidence="6">
    <location>
        <begin position="2668"/>
        <end position="2680"/>
    </location>
</feature>
<proteinExistence type="predicted"/>
<organism evidence="10 11">
    <name type="scientific">Danionella cerebrum</name>
    <dbReference type="NCBI Taxonomy" id="2873325"/>
    <lineage>
        <taxon>Eukaryota</taxon>
        <taxon>Metazoa</taxon>
        <taxon>Chordata</taxon>
        <taxon>Craniata</taxon>
        <taxon>Vertebrata</taxon>
        <taxon>Euteleostomi</taxon>
        <taxon>Actinopterygii</taxon>
        <taxon>Neopterygii</taxon>
        <taxon>Teleostei</taxon>
        <taxon>Ostariophysi</taxon>
        <taxon>Cypriniformes</taxon>
        <taxon>Danionidae</taxon>
        <taxon>Danioninae</taxon>
        <taxon>Danionella</taxon>
    </lineage>
</organism>
<feature type="coiled-coil region" evidence="5">
    <location>
        <begin position="3774"/>
        <end position="3801"/>
    </location>
</feature>
<evidence type="ECO:0000256" key="3">
    <source>
        <dbReference type="ARBA" id="ARBA00022753"/>
    </source>
</evidence>
<feature type="compositionally biased region" description="Polar residues" evidence="6">
    <location>
        <begin position="658"/>
        <end position="675"/>
    </location>
</feature>
<feature type="compositionally biased region" description="Polar residues" evidence="6">
    <location>
        <begin position="3017"/>
        <end position="3029"/>
    </location>
</feature>
<gene>
    <name evidence="10" type="ORF">DNTS_020900</name>
</gene>
<accession>A0A553MQ90</accession>
<feature type="compositionally biased region" description="Pro residues" evidence="6">
    <location>
        <begin position="466"/>
        <end position="483"/>
    </location>
</feature>
<dbReference type="Pfam" id="PF12130">
    <property type="entry name" value="bMERB_dom"/>
    <property type="match status" value="1"/>
</dbReference>
<dbReference type="SMART" id="SM00033">
    <property type="entry name" value="CH"/>
    <property type="match status" value="1"/>
</dbReference>
<feature type="compositionally biased region" description="Polar residues" evidence="6">
    <location>
        <begin position="3873"/>
        <end position="3884"/>
    </location>
</feature>
<feature type="compositionally biased region" description="Low complexity" evidence="6">
    <location>
        <begin position="380"/>
        <end position="397"/>
    </location>
</feature>
<dbReference type="PANTHER" id="PTHR23167">
    <property type="entry name" value="CALPONIN HOMOLOGY DOMAIN-CONTAINING PROTEIN DDB_G0272472-RELATED"/>
    <property type="match status" value="1"/>
</dbReference>
<comment type="caution">
    <text evidence="10">The sequence shown here is derived from an EMBL/GenBank/DDBJ whole genome shotgun (WGS) entry which is preliminary data.</text>
</comment>
<feature type="region of interest" description="Disordered" evidence="6">
    <location>
        <begin position="2823"/>
        <end position="2845"/>
    </location>
</feature>
<sequence>MTSVWKRLQRAGKRASKFQFAASFQELTVECTKKWQPDKLRVVWTRRNRRICTKLHGWQPGIKNPYRGTVVWQLPESVDITVTLFKDPNADEFEDKDWTFIIENETKGHRKILASVDVNMKKYASATPAQFDLTLSLKPLSVKVLDATLKLTLSYMQSLASLLSLKMSDIGNLDDFNDSDEEEDKRLSAAVKNATAVIAPPQRVYDKAWRPAVDAGPSNTAPPEPEGMSCSFVVPNVPLQYHPLSLGYSAPLPLSTSCFQPLRGASSVSQTRPSLYAFTLPAFTRAHPPALPKIFHPLTGSVAVSVTQRPTGGFSNSEFVESSRSIEAGVVPQSHSYPFLPGISTPPTVSSSSSSPQQTTLPDVSQAAAFPSTRSNIWRPHSFPSSSSSPSAVDSSSFEYGHTPPDFVNAPQPSKIYRASLAEPGTALTKPTSLPSATETASWQKEWRPPKLQPALCPAPFTQLPHPVPVPTSLPEQTLPPFPTSSSSQALKSSTVSPKRCVTSVSATPSSKSVSTAVSQTLSAAILTPPSPASPSIESTTSPSFSTVSILNTSSHLSVSDTPLSTVGGPVVSDAEKHRQLSVLTEEEISQTELADEDFASCPKAIAGSQNYLPQPHREGVPNSASLRPNSIADKQRPVFGLEVVRPARRPESMKSLLPSNSTSTSVTDITYFEQQKTERSQRDKLTTTKSPEIIPGPAVVPAFTTPLTELKISHSENPLRSAKLAASQFTSQEWTILNKDNLQQFPSSIQELEMPEEEAGAESVVQLLKNQKRSQSENTDEGTKTVTSLLPSFPKAPHSPWSSFVLIDEKAEDQKEGVPVMKQEFKALSLGEKKLEGEETPCIPSMIDLLPTCPRTTLIPGMASISLQGLTPLWNDIDNILNNCFQKKKEDKLLQDMDSSIHRNMVENLRFLASSCPRAATIPGFPSLHFCMMFQQFQVFLPDIQSLGQKDFGLKNVQNFFLEKTRLNMDAETARSMVALRQSCPVSPKIPGFPSAPKTHSASIDLISPCNSSSYIWECPSLPFCMVSLLPLCPDDSAVPGFPSKHSTILPERFWHKNCPGFYIRTNKAQVVQISSAKMDAETARSMVALRQSCSVSPKIPGFPSAPKPQPPPSMLLISPCCPNISCISGFASVRVVLNQNIHQHWPSSTSIIGQRRRSRFTSIVNTTKDNVTGMAKFATSCPKKARIPGFPSAPKQNLAFSITKLSTLCPKASCAPGMSCIEILSGTLDSVDCWLKEDKPLWSQGFQPCPSLIPYPVQSEVKEDNNIFTNMPSLMSTCPREARTSGFPSAPRLLPETQITSGTLSACPHTAKTPGFPSLVQSKLEKNVRNIWPFKEEAISVKCSSIYKSNIGKIADHAKESFGGMFAMLPSCPAKARNQGFPSAPKLDSMHTLSTSCPRISTIPGMISRIISEGDFVWSVDENQLLIKPFGHKCALIHAVPIQYKEIENKASRKDMVALHPVCPTIAKLPGFPSAPRQTKETKLDMVSLLPSCPYSAKIPGVPSVDKSNETMESSLWPPDAELYRRATKESDVEFSSLMNLKHSNNLNIHNKDMGMMMPTCAMQSNVPGFPSIMMPQPKNISQASRGNISEKNFQESSATKIDSIFTLEKTRENVSSWETHKEGQRVTPEGGTIHCRMWHSIPDMPLLLTVEKRCSCYQISESEKYEDNMSKTSFVDEGLLQASKGRAEPFTAAIKKEKEDWKKNNAQHTDLLQECLQNMVDLLPSCPLSSKMLGCPSSGLHGAGKTDIINWPTGSSIIWDKKCKLTRTLLNPNLGESPYQAEMVSLTLTCPNEARIPGFPSVKRFPGTKSTFGQKTFFVVDTSSTLLPEENHHYEFLSMETSLMEDLLKSKPVLSSAAIESGDAKHLLNSEPAVGSYSFPANETFTKESNEVSQRSVLDSQRKPDMLGLYPSCPMISKIPGCPSIRILEGIKCIVDHSIICFSSFKNQQTFIFDPKTNKNTDSVSLASTCPKASCIPGFASRPLSISKMRPNMQNICPSCPNISQIPGCQSIHTLKVSNWPMNGLILWSNPLRHPAFILHNNKFYKGSTQYMHFLAPTGPSLVSVPGFPSVPSMLHMLPSCPERSDIVGFASKKEHLAWSVDKESICVSSEKQLFSQAHSVHFSKELTDTMFALTPTCSSKARIPGFPSSPKCQAVLFVNMVDFYPCIPKMSQILGFSSKERIKTGAWFEVEIPVIEKPLRTRSELLNRLDLGSPYKDLDKYILQKMFALVSTCPKEVRTPGVPSLAHVKVDTFYVSKVPDEVNLLHSCPTFSSIIGVPTVKSVPPECSQETLWPDLNPLCDNPLIQRPTVCESCIQNCEDYSRTMFRLAPTCPDKASSCGFPSLGRFGKEVFATSSSDEAYSALDENYFCKLASEELRSPGVSEFPCAKDPSPTQVLRKSESIYSQYVTFEKKKSPDMAGNEKRFHKMPLAEGQERFFLEDQSVELAASSKTNDTTEQAETAIALGWEVLEADGTSMEKEGSSGLVKTLVDVFHRGYESVAAILQPSSSGSIMDSVSPGDSSVLMASEHEPSLEALIQSVESAEPYMWRLVSGCSETSLSSKETEARSVEDEEFYLMRKWPPLTEADLHEMNKKDTHVGPMVQERRIMVKEEAVNDETVSKTLDDMSTTLFPEEGPQHHFGQEGPIFRKHTEDEMLDEGTLCKSLSSSRNSNSPRSTLDQNVFSTVDPMPPNKTKKQETGLLLTLEESDTHCKNICIRTKPHHCSQRLPCNAPTASAVLTPQCSVINKALPLEADKKLSRNKRCQRSSIPEDTFEKEAKKEQICSAELNEKLISQETKQSPCHSNSIMGPDQTVTQLQAPLRRKSKIQTSITDKPSGESDSRIMFKDQRDYNLKDPESLKRLSGSFLDDLPIPTSSTPSQTGLVNFLYQIENNQDSGLPVTVPRLKSRFCGSYAEDSLAPSTSSQFQADPETIAPQRQHDSGLPVKVPRVKKCTRSSLMEGHLTTSSNPVPETKQWEDSALPVPRLKKCRSGTFSDEPTVSLAISQIHPYGIGSQTEDNLESSQPVPMPRVKKRLSGSLPDESPFSSSQINPYGIDSQTEDNLESSQPVPALRVKKRLSGPPRFKPSSPSAAKKRLSGSLPDESPFSSSHINPYGIDSQTEDNLESSQPVPALRVKKRLSGSFPDECTFPSSTPQKDPYVIISQTEDHQESSHPVPVPRAKKCLSASFPDDFTQPPSSELKSTSCNISHREVQKYSSLPVPMSDGRKQQIGPTPDIHLLPCPPSAEDSLHEDLGTNTNDTGVPTQVTHSPKQKDKRHEESLANVSYDGSGLNTSWQIVPHLSVISENRKTGSVFGEHRKDNEEMPKKEQCLGGKDAEYIGDDEIDLSTDNVDDTSVLDVVSQEAAEDPPTPPVPMPRVKKRFPEDSIPSSASDNRNDIDEPAVPVRNKRRPEAIDVESSSSNTLPRETEIATLVSSSQSLLEWCQKVTHGYKGVRITNFSTSWRNGLAFCAILHHFHPDRVNYEMLDPYDIKRNNKKAFDGFAELGISRLIEPSDMVLLAVPDRLIVMTYLNQIRTYVTGQELCVIQIEKNSSESSYAVGDKREDADPEAAVRYCAQRLQSSGITIETNGNTPEVITGAECLVAPPRMKRAQGMISGGAKGSQIPVAPPRTHTSKAFSHLKDADLVKRRRSKMRGESLDEPEVLKQHSSSEGVSVQAEAEVATEDPESQNLEFVEDVTVGENQDISQYVLSEMQALEAEQRQIDRRADTVERKLRRLMESGCDRVEEETLIQEWFTLVNKKNALIRRQDHLQLLQEEQDLERKFELLKKELQDLMAVEEWKKTQAHKTREQLLLQELVSLVNQRDELVHDMDAKERGALEEDERLERGLEMRRRKYGSRKEKCLLQVDGPQQSEPRSSGLTARYLSCRNEKSDGI</sequence>
<dbReference type="EMBL" id="SRMA01027327">
    <property type="protein sequence ID" value="TRY55347.1"/>
    <property type="molecule type" value="Genomic_DNA"/>
</dbReference>
<dbReference type="SMART" id="SM01203">
    <property type="entry name" value="DUF3585"/>
    <property type="match status" value="1"/>
</dbReference>
<dbReference type="PROSITE" id="PS50021">
    <property type="entry name" value="CH"/>
    <property type="match status" value="1"/>
</dbReference>
<evidence type="ECO:0000256" key="1">
    <source>
        <dbReference type="ARBA" id="ARBA00004177"/>
    </source>
</evidence>
<feature type="compositionally biased region" description="Polar residues" evidence="6">
    <location>
        <begin position="429"/>
        <end position="443"/>
    </location>
</feature>
<evidence type="ECO:0000259" key="9">
    <source>
        <dbReference type="PROSITE" id="PS51848"/>
    </source>
</evidence>
<evidence type="ECO:0000256" key="4">
    <source>
        <dbReference type="ARBA" id="ARBA00023054"/>
    </source>
</evidence>
<feature type="domain" description="BMERB" evidence="9">
    <location>
        <begin position="3700"/>
        <end position="3851"/>
    </location>
</feature>
<evidence type="ECO:0000256" key="6">
    <source>
        <dbReference type="SAM" id="MobiDB-lite"/>
    </source>
</evidence>
<feature type="compositionally biased region" description="Basic and acidic residues" evidence="6">
    <location>
        <begin position="676"/>
        <end position="687"/>
    </location>
</feature>
<name>A0A553MQ90_9TELE</name>
<keyword evidence="11" id="KW-1185">Reference proteome</keyword>
<evidence type="ECO:0000256" key="5">
    <source>
        <dbReference type="SAM" id="Coils"/>
    </source>
</evidence>
<dbReference type="STRING" id="623744.A0A553MQ90"/>
<feature type="compositionally biased region" description="Basic and acidic residues" evidence="6">
    <location>
        <begin position="3657"/>
        <end position="3669"/>
    </location>
</feature>
<feature type="region of interest" description="Disordered" evidence="6">
    <location>
        <begin position="653"/>
        <end position="698"/>
    </location>
</feature>
<feature type="region of interest" description="Disordered" evidence="6">
    <location>
        <begin position="608"/>
        <end position="630"/>
    </location>
</feature>
<comment type="subcellular location">
    <subcellularLocation>
        <location evidence="1">Endosome</location>
    </subcellularLocation>
</comment>
<dbReference type="InterPro" id="IPR001715">
    <property type="entry name" value="CH_dom"/>
</dbReference>
<dbReference type="GO" id="GO:0005768">
    <property type="term" value="C:endosome"/>
    <property type="evidence" value="ECO:0007669"/>
    <property type="project" value="UniProtKB-SubCell"/>
</dbReference>
<feature type="region of interest" description="Disordered" evidence="6">
    <location>
        <begin position="3365"/>
        <end position="3426"/>
    </location>
</feature>
<feature type="compositionally biased region" description="Polar residues" evidence="6">
    <location>
        <begin position="3258"/>
        <end position="3273"/>
    </location>
</feature>
<dbReference type="Pfam" id="PF10358">
    <property type="entry name" value="NT-C2"/>
    <property type="match status" value="1"/>
</dbReference>
<dbReference type="PROSITE" id="PS51840">
    <property type="entry name" value="C2_NT"/>
    <property type="match status" value="1"/>
</dbReference>
<dbReference type="Gene3D" id="1.10.418.10">
    <property type="entry name" value="Calponin-like domain"/>
    <property type="match status" value="1"/>
</dbReference>